<dbReference type="STRING" id="3821.A0A151U328"/>
<proteinExistence type="predicted"/>
<name>A0A151U328_CAJCA</name>
<protein>
    <submittedName>
        <fullName evidence="1">AC9 transposase</fullName>
    </submittedName>
</protein>
<dbReference type="OMA" id="VESCCIN"/>
<dbReference type="Gramene" id="C.cajan_06178.t">
    <property type="protein sequence ID" value="C.cajan_06178.t"/>
    <property type="gene ID" value="C.cajan_06178"/>
</dbReference>
<gene>
    <name evidence="1" type="ORF">KK1_006348</name>
</gene>
<organism evidence="1 2">
    <name type="scientific">Cajanus cajan</name>
    <name type="common">Pigeon pea</name>
    <name type="synonym">Cajanus indicus</name>
    <dbReference type="NCBI Taxonomy" id="3821"/>
    <lineage>
        <taxon>Eukaryota</taxon>
        <taxon>Viridiplantae</taxon>
        <taxon>Streptophyta</taxon>
        <taxon>Embryophyta</taxon>
        <taxon>Tracheophyta</taxon>
        <taxon>Spermatophyta</taxon>
        <taxon>Magnoliopsida</taxon>
        <taxon>eudicotyledons</taxon>
        <taxon>Gunneridae</taxon>
        <taxon>Pentapetalae</taxon>
        <taxon>rosids</taxon>
        <taxon>fabids</taxon>
        <taxon>Fabales</taxon>
        <taxon>Fabaceae</taxon>
        <taxon>Papilionoideae</taxon>
        <taxon>50 kb inversion clade</taxon>
        <taxon>NPAAA clade</taxon>
        <taxon>indigoferoid/millettioid clade</taxon>
        <taxon>Phaseoleae</taxon>
        <taxon>Cajanus</taxon>
    </lineage>
</organism>
<keyword evidence="2" id="KW-1185">Reference proteome</keyword>
<dbReference type="PANTHER" id="PTHR46481:SF8">
    <property type="entry name" value="ZINC FINGER BED DOMAIN-CONTAINING PROTEIN RICESLEEPER 1-LIKE"/>
    <property type="match status" value="1"/>
</dbReference>
<dbReference type="Proteomes" id="UP000075243">
    <property type="component" value="Chromosome 2"/>
</dbReference>
<dbReference type="EMBL" id="CM003604">
    <property type="protein sequence ID" value="KYP73700.1"/>
    <property type="molecule type" value="Genomic_DNA"/>
</dbReference>
<evidence type="ECO:0000313" key="2">
    <source>
        <dbReference type="Proteomes" id="UP000075243"/>
    </source>
</evidence>
<reference evidence="1 2" key="1">
    <citation type="journal article" date="2012" name="Nat. Biotechnol.">
        <title>Draft genome sequence of pigeonpea (Cajanus cajan), an orphan legume crop of resource-poor farmers.</title>
        <authorList>
            <person name="Varshney R.K."/>
            <person name="Chen W."/>
            <person name="Li Y."/>
            <person name="Bharti A.K."/>
            <person name="Saxena R.K."/>
            <person name="Schlueter J.A."/>
            <person name="Donoghue M.T."/>
            <person name="Azam S."/>
            <person name="Fan G."/>
            <person name="Whaley A.M."/>
            <person name="Farmer A.D."/>
            <person name="Sheridan J."/>
            <person name="Iwata A."/>
            <person name="Tuteja R."/>
            <person name="Penmetsa R.V."/>
            <person name="Wu W."/>
            <person name="Upadhyaya H.D."/>
            <person name="Yang S.P."/>
            <person name="Shah T."/>
            <person name="Saxena K.B."/>
            <person name="Michael T."/>
            <person name="McCombie W.R."/>
            <person name="Yang B."/>
            <person name="Zhang G."/>
            <person name="Yang H."/>
            <person name="Wang J."/>
            <person name="Spillane C."/>
            <person name="Cook D.R."/>
            <person name="May G.D."/>
            <person name="Xu X."/>
            <person name="Jackson S.A."/>
        </authorList>
    </citation>
    <scope>NUCLEOTIDE SEQUENCE [LARGE SCALE GENOMIC DNA]</scope>
    <source>
        <strain evidence="2">cv. Asha</strain>
    </source>
</reference>
<accession>A0A151U328</accession>
<dbReference type="InterPro" id="IPR012337">
    <property type="entry name" value="RNaseH-like_sf"/>
</dbReference>
<dbReference type="InterPro" id="IPR052035">
    <property type="entry name" value="ZnF_BED_domain_contain"/>
</dbReference>
<sequence length="230" mass="26925">MIIIDEFPFKFVKGEGFYFFISQLQPKFPISGRITIARECWNLYTNVEEYVHSLKSGVSLTTDCCTSVQNLSYLCLTTHFIDDNWKVHKKILNFFPITNHKGKTIGRRIEKWLEGWLIGRVFNITTDNASANDLAISYLKSRMKDWNTHPLKGIHLHVRCCAHILNLVVNDGLKDYHESISRIRNVVRYVRASPSRMDRFKICIKEARIVDKSTMQLDVSTRWELYLYNA</sequence>
<dbReference type="PANTHER" id="PTHR46481">
    <property type="entry name" value="ZINC FINGER BED DOMAIN-CONTAINING PROTEIN 4"/>
    <property type="match status" value="1"/>
</dbReference>
<evidence type="ECO:0000313" key="1">
    <source>
        <dbReference type="EMBL" id="KYP73700.1"/>
    </source>
</evidence>
<dbReference type="AlphaFoldDB" id="A0A151U328"/>
<dbReference type="SUPFAM" id="SSF53098">
    <property type="entry name" value="Ribonuclease H-like"/>
    <property type="match status" value="1"/>
</dbReference>